<accession>A0A6J5U2B6</accession>
<evidence type="ECO:0000256" key="1">
    <source>
        <dbReference type="SAM" id="MobiDB-lite"/>
    </source>
</evidence>
<dbReference type="EMBL" id="CAEKDK010000002">
    <property type="protein sequence ID" value="CAB4269544.1"/>
    <property type="molecule type" value="Genomic_DNA"/>
</dbReference>
<evidence type="ECO:0000313" key="3">
    <source>
        <dbReference type="Proteomes" id="UP000507222"/>
    </source>
</evidence>
<organism evidence="2 3">
    <name type="scientific">Prunus armeniaca</name>
    <name type="common">Apricot</name>
    <name type="synonym">Armeniaca vulgaris</name>
    <dbReference type="NCBI Taxonomy" id="36596"/>
    <lineage>
        <taxon>Eukaryota</taxon>
        <taxon>Viridiplantae</taxon>
        <taxon>Streptophyta</taxon>
        <taxon>Embryophyta</taxon>
        <taxon>Tracheophyta</taxon>
        <taxon>Spermatophyta</taxon>
        <taxon>Magnoliopsida</taxon>
        <taxon>eudicotyledons</taxon>
        <taxon>Gunneridae</taxon>
        <taxon>Pentapetalae</taxon>
        <taxon>rosids</taxon>
        <taxon>fabids</taxon>
        <taxon>Rosales</taxon>
        <taxon>Rosaceae</taxon>
        <taxon>Amygdaloideae</taxon>
        <taxon>Amygdaleae</taxon>
        <taxon>Prunus</taxon>
    </lineage>
</organism>
<gene>
    <name evidence="2" type="ORF">CURHAP_LOCUS15217</name>
</gene>
<feature type="compositionally biased region" description="Basic and acidic residues" evidence="1">
    <location>
        <begin position="1"/>
        <end position="21"/>
    </location>
</feature>
<proteinExistence type="predicted"/>
<evidence type="ECO:0000313" key="2">
    <source>
        <dbReference type="EMBL" id="CAB4269544.1"/>
    </source>
</evidence>
<name>A0A6J5U2B6_PRUAR</name>
<protein>
    <submittedName>
        <fullName evidence="2">Uncharacterized protein</fullName>
    </submittedName>
</protein>
<feature type="region of interest" description="Disordered" evidence="1">
    <location>
        <begin position="1"/>
        <end position="40"/>
    </location>
</feature>
<reference evidence="2 3" key="1">
    <citation type="submission" date="2020-05" db="EMBL/GenBank/DDBJ databases">
        <authorList>
            <person name="Campoy J."/>
            <person name="Schneeberger K."/>
            <person name="Spophaly S."/>
        </authorList>
    </citation>
    <scope>NUCLEOTIDE SEQUENCE [LARGE SCALE GENOMIC DNA]</scope>
    <source>
        <strain evidence="2">PruArmRojPasFocal</strain>
    </source>
</reference>
<sequence length="71" mass="8488">MEETKELRNEKGTTEKTEECSSKPNRKFVPRPMPSKRSQIKHQIMSDLVRFLARQMAINGEPPVWWWLRAF</sequence>
<dbReference type="Proteomes" id="UP000507222">
    <property type="component" value="Unassembled WGS sequence"/>
</dbReference>
<dbReference type="AlphaFoldDB" id="A0A6J5U2B6"/>